<proteinExistence type="predicted"/>
<dbReference type="EMBL" id="CP119312">
    <property type="protein sequence ID" value="WEK05633.1"/>
    <property type="molecule type" value="Genomic_DNA"/>
</dbReference>
<evidence type="ECO:0000313" key="3">
    <source>
        <dbReference type="Proteomes" id="UP001217476"/>
    </source>
</evidence>
<gene>
    <name evidence="2" type="ORF">P0Y65_05095</name>
</gene>
<evidence type="ECO:0000313" key="2">
    <source>
        <dbReference type="EMBL" id="WEK05633.1"/>
    </source>
</evidence>
<dbReference type="AlphaFoldDB" id="A0AAJ6B2J8"/>
<keyword evidence="1" id="KW-0732">Signal</keyword>
<feature type="chain" id="PRO_5042567308" evidence="1">
    <location>
        <begin position="20"/>
        <end position="324"/>
    </location>
</feature>
<name>A0AAJ6B2J8_9HYPH</name>
<accession>A0AAJ6B2J8</accession>
<reference evidence="2" key="1">
    <citation type="submission" date="2023-03" db="EMBL/GenBank/DDBJ databases">
        <title>Andean soil-derived lignocellulolytic bacterial consortium as a source of novel taxa and putative plastic-active enzymes.</title>
        <authorList>
            <person name="Diaz-Garcia L."/>
            <person name="Chuvochina M."/>
            <person name="Feuerriegel G."/>
            <person name="Bunk B."/>
            <person name="Sproer C."/>
            <person name="Streit W.R."/>
            <person name="Rodriguez L.M."/>
            <person name="Overmann J."/>
            <person name="Jimenez D.J."/>
        </authorList>
    </citation>
    <scope>NUCLEOTIDE SEQUENCE</scope>
    <source>
        <strain evidence="2">MAG 4196</strain>
    </source>
</reference>
<protein>
    <submittedName>
        <fullName evidence="2">Uncharacterized protein</fullName>
    </submittedName>
</protein>
<evidence type="ECO:0000256" key="1">
    <source>
        <dbReference type="SAM" id="SignalP"/>
    </source>
</evidence>
<feature type="signal peptide" evidence="1">
    <location>
        <begin position="1"/>
        <end position="19"/>
    </location>
</feature>
<sequence>MRYFLAAALAFSLASPAFAVDDLRRYASLFNQSTDPIAFEYNAPLGGFGPESGMPLPMMEIELADALLNTKGVDPVTGVDFSKVTSSITLGLAPETITILHGEPGYSDDHVAAISARAFDRHMLGDIPVYARGADNSADFDLFSEKDAFGYGMGMAQRLANPGDDLIITRNWPTMEKVLAHRDAKPKSPNPWRTAFDILAERKGDNHLDGAVGWQDPMAREVMVMSGLVSYRAAIFSLELQQDQPIMRTIMVFEAPLAEAEATIETVLETARTTSEGLGTLETDTIERDGYSVSVVTITADTGVEESRQVLQMFSVLAMQGDDL</sequence>
<organism evidence="2 3">
    <name type="scientific">Candidatus Devosia phytovorans</name>
    <dbReference type="NCBI Taxonomy" id="3121372"/>
    <lineage>
        <taxon>Bacteria</taxon>
        <taxon>Pseudomonadati</taxon>
        <taxon>Pseudomonadota</taxon>
        <taxon>Alphaproteobacteria</taxon>
        <taxon>Hyphomicrobiales</taxon>
        <taxon>Devosiaceae</taxon>
        <taxon>Devosia</taxon>
    </lineage>
</organism>
<dbReference type="Proteomes" id="UP001217476">
    <property type="component" value="Chromosome"/>
</dbReference>